<dbReference type="InterPro" id="IPR011010">
    <property type="entry name" value="DNA_brk_join_enz"/>
</dbReference>
<protein>
    <recommendedName>
        <fullName evidence="4">DNA breaking-rejoining enzyme</fullName>
    </recommendedName>
</protein>
<dbReference type="HOGENOM" id="CLU_003292_1_0_1"/>
<dbReference type="AlphaFoldDB" id="A0A0C9U4I8"/>
<evidence type="ECO:0000313" key="3">
    <source>
        <dbReference type="Proteomes" id="UP000054279"/>
    </source>
</evidence>
<dbReference type="GO" id="GO:0006310">
    <property type="term" value="P:DNA recombination"/>
    <property type="evidence" value="ECO:0007669"/>
    <property type="project" value="UniProtKB-KW"/>
</dbReference>
<accession>A0A0C9U4I8</accession>
<dbReference type="GO" id="GO:0003677">
    <property type="term" value="F:DNA binding"/>
    <property type="evidence" value="ECO:0007669"/>
    <property type="project" value="InterPro"/>
</dbReference>
<dbReference type="Proteomes" id="UP000054279">
    <property type="component" value="Unassembled WGS sequence"/>
</dbReference>
<dbReference type="SUPFAM" id="SSF47823">
    <property type="entry name" value="lambda integrase-like, N-terminal domain"/>
    <property type="match status" value="1"/>
</dbReference>
<feature type="non-terminal residue" evidence="2">
    <location>
        <position position="380"/>
    </location>
</feature>
<dbReference type="InterPro" id="IPR052925">
    <property type="entry name" value="Phage_Integrase-like_Recomb"/>
</dbReference>
<dbReference type="PANTHER" id="PTHR34605:SF3">
    <property type="entry name" value="P CELL-TYPE AGGLUTINATION PROTEIN MAP4-LIKE-RELATED"/>
    <property type="match status" value="1"/>
</dbReference>
<dbReference type="GO" id="GO:0015074">
    <property type="term" value="P:DNA integration"/>
    <property type="evidence" value="ECO:0007669"/>
    <property type="project" value="InterPro"/>
</dbReference>
<evidence type="ECO:0000256" key="1">
    <source>
        <dbReference type="ARBA" id="ARBA00023172"/>
    </source>
</evidence>
<keyword evidence="1" id="KW-0233">DNA recombination</keyword>
<dbReference type="SUPFAM" id="SSF56349">
    <property type="entry name" value="DNA breaking-rejoining enzymes"/>
    <property type="match status" value="1"/>
</dbReference>
<dbReference type="InterPro" id="IPR013762">
    <property type="entry name" value="Integrase-like_cat_sf"/>
</dbReference>
<evidence type="ECO:0008006" key="4">
    <source>
        <dbReference type="Google" id="ProtNLM"/>
    </source>
</evidence>
<dbReference type="EMBL" id="KN837288">
    <property type="protein sequence ID" value="KIJ29184.1"/>
    <property type="molecule type" value="Genomic_DNA"/>
</dbReference>
<reference evidence="2 3" key="1">
    <citation type="submission" date="2014-06" db="EMBL/GenBank/DDBJ databases">
        <title>Evolutionary Origins and Diversification of the Mycorrhizal Mutualists.</title>
        <authorList>
            <consortium name="DOE Joint Genome Institute"/>
            <consortium name="Mycorrhizal Genomics Consortium"/>
            <person name="Kohler A."/>
            <person name="Kuo A."/>
            <person name="Nagy L.G."/>
            <person name="Floudas D."/>
            <person name="Copeland A."/>
            <person name="Barry K.W."/>
            <person name="Cichocki N."/>
            <person name="Veneault-Fourrey C."/>
            <person name="LaButti K."/>
            <person name="Lindquist E.A."/>
            <person name="Lipzen A."/>
            <person name="Lundell T."/>
            <person name="Morin E."/>
            <person name="Murat C."/>
            <person name="Riley R."/>
            <person name="Ohm R."/>
            <person name="Sun H."/>
            <person name="Tunlid A."/>
            <person name="Henrissat B."/>
            <person name="Grigoriev I.V."/>
            <person name="Hibbett D.S."/>
            <person name="Martin F."/>
        </authorList>
    </citation>
    <scope>NUCLEOTIDE SEQUENCE [LARGE SCALE GENOMIC DNA]</scope>
    <source>
        <strain evidence="2 3">SS14</strain>
    </source>
</reference>
<evidence type="ECO:0000313" key="2">
    <source>
        <dbReference type="EMBL" id="KIJ29184.1"/>
    </source>
</evidence>
<gene>
    <name evidence="2" type="ORF">M422DRAFT_188818</name>
</gene>
<name>A0A0C9U4I8_SPHS4</name>
<sequence>LQPAPSPLRPACQVNERLFLWKGLNTPPPSVIDSPMIHLLVDVAHRASLRDTSAYSAGLRKFHLFCDIFSVPEVERLPASFTILHSFALWAVSDPAIIPLPHSGVIFEPVSVTTVKKYLAAVRAWHIVQGWPPLLAESHFTRINWSLRGMANIIGSLRRRPLCPPITVTMLWCLRSILHLSDPFKACLWALATCSFWGMMRLGEVTVPSRASFDPTKHLKRSDVSFDKDLDGRTYARLNLPTAKTAAPGQVQSVCVLANDSLCPVEALLHLSTVVPAGSYPLFSWRDPQGTIRPMVKKTAMAKLNLILVANGFGTAFGHSFRIGGASYYLAQGVSPEIVRIGGRWRSTVYELYIRSFEQVLSRHLPTVIGGRIAVPAPRV</sequence>
<dbReference type="PANTHER" id="PTHR34605">
    <property type="entry name" value="PHAGE_INTEGRASE DOMAIN-CONTAINING PROTEIN"/>
    <property type="match status" value="1"/>
</dbReference>
<organism evidence="2 3">
    <name type="scientific">Sphaerobolus stellatus (strain SS14)</name>
    <dbReference type="NCBI Taxonomy" id="990650"/>
    <lineage>
        <taxon>Eukaryota</taxon>
        <taxon>Fungi</taxon>
        <taxon>Dikarya</taxon>
        <taxon>Basidiomycota</taxon>
        <taxon>Agaricomycotina</taxon>
        <taxon>Agaricomycetes</taxon>
        <taxon>Phallomycetidae</taxon>
        <taxon>Geastrales</taxon>
        <taxon>Sphaerobolaceae</taxon>
        <taxon>Sphaerobolus</taxon>
    </lineage>
</organism>
<dbReference type="OrthoDB" id="3254696at2759"/>
<dbReference type="Gene3D" id="1.10.443.10">
    <property type="entry name" value="Intergrase catalytic core"/>
    <property type="match status" value="1"/>
</dbReference>
<keyword evidence="3" id="KW-1185">Reference proteome</keyword>
<proteinExistence type="predicted"/>